<sequence>MTKQELLLHRLDAIGQTLEKKGEVLMLLGLGSVGIETERLDEYSDLDFFVIAKPGHAQRFIDQLDWLEDTYPLAYAFKNSDFGCKILFQDGIYGEYAVFEESDMETAGYSEGRIVWKAPSFNNLDIVKPKIKLPELKTKTMDFAINEALTNLYVGLGRYARGEKLSGTRFVEGYAVDNIIAIMHMLQPEVDYYPDCFGNDRRFEKRFPLTEDMLGNMIQGYKKVPQSAIYILNYLEKIYPINERMSAEIRALAAQLETQQQKQQ</sequence>
<accession>A0ABM9BYR1</accession>
<proteinExistence type="predicted"/>
<dbReference type="RefSeq" id="WP_236339156.1">
    <property type="nucleotide sequence ID" value="NZ_CAKMMF010000004.1"/>
</dbReference>
<gene>
    <name evidence="1" type="ORF">PAECIP111893_00833</name>
</gene>
<evidence type="ECO:0000313" key="1">
    <source>
        <dbReference type="EMBL" id="CAH1197587.1"/>
    </source>
</evidence>
<dbReference type="Gene3D" id="3.30.460.10">
    <property type="entry name" value="Beta Polymerase, domain 2"/>
    <property type="match status" value="1"/>
</dbReference>
<reference evidence="1" key="1">
    <citation type="submission" date="2022-01" db="EMBL/GenBank/DDBJ databases">
        <authorList>
            <person name="Criscuolo A."/>
        </authorList>
    </citation>
    <scope>NUCLEOTIDE SEQUENCE</scope>
    <source>
        <strain evidence="1">CIP111893</strain>
    </source>
</reference>
<organism evidence="1 2">
    <name type="scientific">Paenibacillus plantiphilus</name>
    <dbReference type="NCBI Taxonomy" id="2905650"/>
    <lineage>
        <taxon>Bacteria</taxon>
        <taxon>Bacillati</taxon>
        <taxon>Bacillota</taxon>
        <taxon>Bacilli</taxon>
        <taxon>Bacillales</taxon>
        <taxon>Paenibacillaceae</taxon>
        <taxon>Paenibacillus</taxon>
    </lineage>
</organism>
<protein>
    <submittedName>
        <fullName evidence="1">Uncharacterized protein</fullName>
    </submittedName>
</protein>
<evidence type="ECO:0000313" key="2">
    <source>
        <dbReference type="Proteomes" id="UP000838686"/>
    </source>
</evidence>
<keyword evidence="2" id="KW-1185">Reference proteome</keyword>
<dbReference type="EMBL" id="CAKMMF010000004">
    <property type="protein sequence ID" value="CAH1197587.1"/>
    <property type="molecule type" value="Genomic_DNA"/>
</dbReference>
<name>A0ABM9BYR1_9BACL</name>
<dbReference type="InterPro" id="IPR043519">
    <property type="entry name" value="NT_sf"/>
</dbReference>
<dbReference type="Proteomes" id="UP000838686">
    <property type="component" value="Unassembled WGS sequence"/>
</dbReference>
<comment type="caution">
    <text evidence="1">The sequence shown here is derived from an EMBL/GenBank/DDBJ whole genome shotgun (WGS) entry which is preliminary data.</text>
</comment>